<keyword evidence="1" id="KW-0812">Transmembrane</keyword>
<dbReference type="EMBL" id="BMTL01000003">
    <property type="protein sequence ID" value="GGR71578.1"/>
    <property type="molecule type" value="Genomic_DNA"/>
</dbReference>
<dbReference type="AlphaFoldDB" id="A0A918FR49"/>
<evidence type="ECO:0000256" key="1">
    <source>
        <dbReference type="SAM" id="Phobius"/>
    </source>
</evidence>
<accession>A0A918FR49</accession>
<sequence length="179" mass="18874">MAAENRPPAVAAHQDAAMGIRMLHRRKAHARVHATAAAGTRAEPGAAPWRRPRPALAPRAATPQIPRAPATGLRTAARVLRTAGRLRRTAPARLVPARLLPLVRRTVPRGAVRHPWAEAVRRRPTLGFGALGALGALGVLGVLGVLGRLLGSRGIRRVPVVRVATAQSLTARPDGPVAH</sequence>
<reference evidence="2" key="2">
    <citation type="submission" date="2020-09" db="EMBL/GenBank/DDBJ databases">
        <authorList>
            <person name="Sun Q."/>
            <person name="Ohkuma M."/>
        </authorList>
    </citation>
    <scope>NUCLEOTIDE SEQUENCE</scope>
    <source>
        <strain evidence="2">JCM 4386</strain>
    </source>
</reference>
<dbReference type="Proteomes" id="UP000606194">
    <property type="component" value="Unassembled WGS sequence"/>
</dbReference>
<evidence type="ECO:0000313" key="3">
    <source>
        <dbReference type="Proteomes" id="UP000606194"/>
    </source>
</evidence>
<keyword evidence="1" id="KW-1133">Transmembrane helix</keyword>
<feature type="transmembrane region" description="Helical" evidence="1">
    <location>
        <begin position="126"/>
        <end position="147"/>
    </location>
</feature>
<organism evidence="2 3">
    <name type="scientific">Streptomyces humidus</name>
    <dbReference type="NCBI Taxonomy" id="52259"/>
    <lineage>
        <taxon>Bacteria</taxon>
        <taxon>Bacillati</taxon>
        <taxon>Actinomycetota</taxon>
        <taxon>Actinomycetes</taxon>
        <taxon>Kitasatosporales</taxon>
        <taxon>Streptomycetaceae</taxon>
        <taxon>Streptomyces</taxon>
    </lineage>
</organism>
<reference evidence="2" key="1">
    <citation type="journal article" date="2014" name="Int. J. Syst. Evol. Microbiol.">
        <title>Complete genome sequence of Corynebacterium casei LMG S-19264T (=DSM 44701T), isolated from a smear-ripened cheese.</title>
        <authorList>
            <consortium name="US DOE Joint Genome Institute (JGI-PGF)"/>
            <person name="Walter F."/>
            <person name="Albersmeier A."/>
            <person name="Kalinowski J."/>
            <person name="Ruckert C."/>
        </authorList>
    </citation>
    <scope>NUCLEOTIDE SEQUENCE</scope>
    <source>
        <strain evidence="2">JCM 4386</strain>
    </source>
</reference>
<keyword evidence="3" id="KW-1185">Reference proteome</keyword>
<proteinExistence type="predicted"/>
<evidence type="ECO:0000313" key="2">
    <source>
        <dbReference type="EMBL" id="GGR71578.1"/>
    </source>
</evidence>
<gene>
    <name evidence="2" type="ORF">GCM10010269_08120</name>
</gene>
<name>A0A918FR49_9ACTN</name>
<protein>
    <submittedName>
        <fullName evidence="2">Uncharacterized protein</fullName>
    </submittedName>
</protein>
<keyword evidence="1" id="KW-0472">Membrane</keyword>
<comment type="caution">
    <text evidence="2">The sequence shown here is derived from an EMBL/GenBank/DDBJ whole genome shotgun (WGS) entry which is preliminary data.</text>
</comment>